<dbReference type="VEuPathDB" id="VectorBase:ISCW012848"/>
<dbReference type="InParanoid" id="B7QEC8"/>
<accession>B7QEC8</accession>
<dbReference type="PaxDb" id="6945-B7QEC8"/>
<dbReference type="AlphaFoldDB" id="B7QEC8"/>
<gene>
    <name evidence="2" type="ORF">IscW_ISCW012848</name>
</gene>
<dbReference type="EnsemblMetazoa" id="ISCW012848-RA">
    <property type="protein sequence ID" value="ISCW012848-PA"/>
    <property type="gene ID" value="ISCW012848"/>
</dbReference>
<keyword evidence="4" id="KW-1185">Reference proteome</keyword>
<protein>
    <submittedName>
        <fullName evidence="2 3">Uncharacterized protein</fullName>
    </submittedName>
</protein>
<dbReference type="EMBL" id="ABJB010666501">
    <property type="status" value="NOT_ANNOTATED_CDS"/>
    <property type="molecule type" value="Genomic_DNA"/>
</dbReference>
<evidence type="ECO:0000313" key="3">
    <source>
        <dbReference type="EnsemblMetazoa" id="ISCW012848-PA"/>
    </source>
</evidence>
<organism>
    <name type="scientific">Ixodes scapularis</name>
    <name type="common">Black-legged tick</name>
    <name type="synonym">Deer tick</name>
    <dbReference type="NCBI Taxonomy" id="6945"/>
    <lineage>
        <taxon>Eukaryota</taxon>
        <taxon>Metazoa</taxon>
        <taxon>Ecdysozoa</taxon>
        <taxon>Arthropoda</taxon>
        <taxon>Chelicerata</taxon>
        <taxon>Arachnida</taxon>
        <taxon>Acari</taxon>
        <taxon>Parasitiformes</taxon>
        <taxon>Ixodida</taxon>
        <taxon>Ixodoidea</taxon>
        <taxon>Ixodidae</taxon>
        <taxon>Ixodinae</taxon>
        <taxon>Ixodes</taxon>
    </lineage>
</organism>
<evidence type="ECO:0000313" key="2">
    <source>
        <dbReference type="EMBL" id="EEC17200.1"/>
    </source>
</evidence>
<evidence type="ECO:0000313" key="4">
    <source>
        <dbReference type="Proteomes" id="UP000001555"/>
    </source>
</evidence>
<reference evidence="3" key="2">
    <citation type="submission" date="2020-05" db="UniProtKB">
        <authorList>
            <consortium name="EnsemblMetazoa"/>
        </authorList>
    </citation>
    <scope>IDENTIFICATION</scope>
    <source>
        <strain evidence="3">wikel</strain>
    </source>
</reference>
<proteinExistence type="predicted"/>
<reference evidence="2 4" key="1">
    <citation type="submission" date="2008-03" db="EMBL/GenBank/DDBJ databases">
        <title>Annotation of Ixodes scapularis.</title>
        <authorList>
            <consortium name="Ixodes scapularis Genome Project Consortium"/>
            <person name="Caler E."/>
            <person name="Hannick L.I."/>
            <person name="Bidwell S."/>
            <person name="Joardar V."/>
            <person name="Thiagarajan M."/>
            <person name="Amedeo P."/>
            <person name="Galinsky K.J."/>
            <person name="Schobel S."/>
            <person name="Inman J."/>
            <person name="Hostetler J."/>
            <person name="Miller J."/>
            <person name="Hammond M."/>
            <person name="Megy K."/>
            <person name="Lawson D."/>
            <person name="Kodira C."/>
            <person name="Sutton G."/>
            <person name="Meyer J."/>
            <person name="Hill C.A."/>
            <person name="Birren B."/>
            <person name="Nene V."/>
            <person name="Collins F."/>
            <person name="Alarcon-Chaidez F."/>
            <person name="Wikel S."/>
            <person name="Strausberg R."/>
        </authorList>
    </citation>
    <scope>NUCLEOTIDE SEQUENCE [LARGE SCALE GENOMIC DNA]</scope>
    <source>
        <strain evidence="4">Wikel</strain>
        <strain evidence="2">Wikel colony</strain>
    </source>
</reference>
<feature type="region of interest" description="Disordered" evidence="1">
    <location>
        <begin position="39"/>
        <end position="66"/>
    </location>
</feature>
<dbReference type="EMBL" id="DS920586">
    <property type="protein sequence ID" value="EEC17200.1"/>
    <property type="molecule type" value="Genomic_DNA"/>
</dbReference>
<feature type="compositionally biased region" description="Polar residues" evidence="1">
    <location>
        <begin position="39"/>
        <end position="49"/>
    </location>
</feature>
<evidence type="ECO:0000256" key="1">
    <source>
        <dbReference type="SAM" id="MobiDB-lite"/>
    </source>
</evidence>
<dbReference type="VEuPathDB" id="VectorBase:ISCI012848"/>
<dbReference type="HOGENOM" id="CLU_2136230_0_0_1"/>
<dbReference type="Proteomes" id="UP000001555">
    <property type="component" value="Unassembled WGS sequence"/>
</dbReference>
<sequence length="113" mass="12192">MNTARARWTTKPSARTTWRSLTCRWSTFQNARWRAGTSPTAATSWGLRQTSSTTTRTVSSMLSPAPGAGRPCFGATSSCTAGRAAVQLHATSFFPPVNLPPFNSMASKGHAWK</sequence>
<feature type="compositionally biased region" description="Low complexity" evidence="1">
    <location>
        <begin position="50"/>
        <end position="63"/>
    </location>
</feature>
<name>B7QEC8_IXOSC</name>